<organism evidence="4 5">
    <name type="scientific">Tenacibaculum vairaonense</name>
    <dbReference type="NCBI Taxonomy" id="3137860"/>
    <lineage>
        <taxon>Bacteria</taxon>
        <taxon>Pseudomonadati</taxon>
        <taxon>Bacteroidota</taxon>
        <taxon>Flavobacteriia</taxon>
        <taxon>Flavobacteriales</taxon>
        <taxon>Flavobacteriaceae</taxon>
        <taxon>Tenacibaculum</taxon>
    </lineage>
</organism>
<dbReference type="SUPFAM" id="SSF52058">
    <property type="entry name" value="L domain-like"/>
    <property type="match status" value="1"/>
</dbReference>
<dbReference type="PROSITE" id="PS50104">
    <property type="entry name" value="TIR"/>
    <property type="match status" value="1"/>
</dbReference>
<dbReference type="InterPro" id="IPR027417">
    <property type="entry name" value="P-loop_NTPase"/>
</dbReference>
<dbReference type="InterPro" id="IPR003591">
    <property type="entry name" value="Leu-rich_rpt_typical-subtyp"/>
</dbReference>
<keyword evidence="5" id="KW-1185">Reference proteome</keyword>
<dbReference type="Pfam" id="PF13676">
    <property type="entry name" value="TIR_2"/>
    <property type="match status" value="1"/>
</dbReference>
<keyword evidence="2" id="KW-0677">Repeat</keyword>
<dbReference type="Gene3D" id="3.40.50.10140">
    <property type="entry name" value="Toll/interleukin-1 receptor homology (TIR) domain"/>
    <property type="match status" value="1"/>
</dbReference>
<reference evidence="4 5" key="1">
    <citation type="submission" date="2024-05" db="EMBL/GenBank/DDBJ databases">
        <authorList>
            <person name="Duchaud E."/>
        </authorList>
    </citation>
    <scope>NUCLEOTIDE SEQUENCE [LARGE SCALE GENOMIC DNA]</scope>
    <source>
        <strain evidence="4">Ena-SAMPLE-TAB-13-05-2024-13:56:06:370-140305</strain>
    </source>
</reference>
<dbReference type="SMART" id="SM00369">
    <property type="entry name" value="LRR_TYP"/>
    <property type="match status" value="9"/>
</dbReference>
<dbReference type="SMART" id="SM00255">
    <property type="entry name" value="TIR"/>
    <property type="match status" value="1"/>
</dbReference>
<dbReference type="Proteomes" id="UP001497602">
    <property type="component" value="Unassembled WGS sequence"/>
</dbReference>
<dbReference type="InterPro" id="IPR001611">
    <property type="entry name" value="Leu-rich_rpt"/>
</dbReference>
<keyword evidence="1" id="KW-0433">Leucine-rich repeat</keyword>
<dbReference type="SUPFAM" id="SSF52075">
    <property type="entry name" value="Outer arm dynein light chain 1"/>
    <property type="match status" value="1"/>
</dbReference>
<evidence type="ECO:0000313" key="5">
    <source>
        <dbReference type="Proteomes" id="UP001497602"/>
    </source>
</evidence>
<dbReference type="PANTHER" id="PTHR46652:SF3">
    <property type="entry name" value="LEUCINE-RICH REPEAT-CONTAINING PROTEIN 9"/>
    <property type="match status" value="1"/>
</dbReference>
<dbReference type="InterPro" id="IPR035897">
    <property type="entry name" value="Toll_tir_struct_dom_sf"/>
</dbReference>
<dbReference type="SUPFAM" id="SSF52200">
    <property type="entry name" value="Toll/Interleukin receptor TIR domain"/>
    <property type="match status" value="1"/>
</dbReference>
<dbReference type="Pfam" id="PF12799">
    <property type="entry name" value="LRR_4"/>
    <property type="match status" value="5"/>
</dbReference>
<evidence type="ECO:0000259" key="3">
    <source>
        <dbReference type="PROSITE" id="PS50104"/>
    </source>
</evidence>
<dbReference type="InterPro" id="IPR032675">
    <property type="entry name" value="LRR_dom_sf"/>
</dbReference>
<evidence type="ECO:0000256" key="1">
    <source>
        <dbReference type="ARBA" id="ARBA00022614"/>
    </source>
</evidence>
<dbReference type="Gene3D" id="3.30.310.200">
    <property type="match status" value="1"/>
</dbReference>
<evidence type="ECO:0000256" key="2">
    <source>
        <dbReference type="ARBA" id="ARBA00022737"/>
    </source>
</evidence>
<protein>
    <submittedName>
        <fullName evidence="4">TIR domain-containing protein</fullName>
    </submittedName>
</protein>
<proteinExistence type="predicted"/>
<gene>
    <name evidence="4" type="ORF">T190115A13A_70094</name>
</gene>
<sequence>MKDNETKPEVIKELEKKYNIILKEVEIEDDLINYGKENTFLLNKQKEIIGLKIIDAGLTTIPKLESYFHLKYLHLSGNKITEIENLDKLINLTHLDLSYNQISEIKNIDTLINLTHLDLSDNQISEIKSLDTLINLTDLDLNDNQISEIKNIGTLTNLTYLRLSTNQITEIKNLDTLTKLTALDLSANQITEIQNLDTLTKLTALGLNANQITEIQNLDTLTNLTYLYLGYNQITEIQNLDTLINLTYLRLSANQIIEIKNIDALINLTDLDLSTNQIIEIKNIDALINLTDLDLIGNQIIEIKNIDTLTNLTYLRLSTNQITEIKNINTLTNLTYLGLSNNQITKIKNLDTLTKLTALDLSVNQITELKNLEKLPNLSRLYLNSNKISEIKQVNQLSNLKDLYLGNNPLAVTYNIKLESGDNYLPIIQKILAEEKLRQDKLTTATLPVKVLLLGNHAAGKSSFLHYIVHKTLPDANYSNSTHILNIKQCTLKENIVANFYDFGGQDYYHGIYKAFLTNDSINVILWNQNTNKNEKNAPDTNNVGTINFHTNYWLHQLQHYYTYTRKEEESEPILLVQTRADVSEEKRETTNQDTESLNIKNEFFISLNKEVVAQNEKLQAGLAYTKAALIELIAAKTEDKSIPHYEAELINFITSFKNDGRRKTPKSITLEELKAHYPAPEEDRDTFLRTSLNQLCKKGVVLYYPNEPTLEKVAWLNPVLVVEFIYKNILTHQLVQEQQGKVSKQAFEKLFKRGYKKLIDVLITNKVVYLDTTAGQEPTYIIPGYLPLAESDTYHHFLFHDLQKPDIVLKFKHFIPLGFMNQLICFYGGNPEKKLYWKDQLLFTTQNQNAKVLIQLDFEKLTISISIKATKTIKNVTEELTKVFFDIIALYWDDKEYLNSKTIIHDPSKIGAIKLKYSSKNVGLLRGKVNYEKTLDTSRFYTEFNLEIKRNRIKSLIETKPIEDMYLSLNDTNFIKYKELHHIESSTMISYTLDKKEALNFNNPKAIDIVQFKPFTFNPYIKKMKKIFVSYSKKDLSMVNTFLDHLSALKRDGKVGTWYCTELKPADEWDKEIERNFNEADIVCFMVSPNFMKTDYIFKYEIPKAFEQNKKIVPIILDFCDWQTAHNNLGQYNGLPYTVKPIRDFKNENKAWFVVEQCLKILIEEENQSLESEGFFNSFKDENSKQYKNSQLRTIYEQIVEGKADV</sequence>
<dbReference type="SMART" id="SM00365">
    <property type="entry name" value="LRR_SD22"/>
    <property type="match status" value="16"/>
</dbReference>
<evidence type="ECO:0000313" key="4">
    <source>
        <dbReference type="EMBL" id="CAL2108321.1"/>
    </source>
</evidence>
<dbReference type="PROSITE" id="PS51450">
    <property type="entry name" value="LRR"/>
    <property type="match status" value="15"/>
</dbReference>
<comment type="caution">
    <text evidence="4">The sequence shown here is derived from an EMBL/GenBank/DDBJ whole genome shotgun (WGS) entry which is preliminary data.</text>
</comment>
<dbReference type="EMBL" id="CAXJRC010000044">
    <property type="protein sequence ID" value="CAL2108321.1"/>
    <property type="molecule type" value="Genomic_DNA"/>
</dbReference>
<dbReference type="RefSeq" id="WP_348739905.1">
    <property type="nucleotide sequence ID" value="NZ_CAXJRC010000044.1"/>
</dbReference>
<dbReference type="InterPro" id="IPR025875">
    <property type="entry name" value="Leu-rich_rpt_4"/>
</dbReference>
<dbReference type="Gene3D" id="3.40.50.300">
    <property type="entry name" value="P-loop containing nucleotide triphosphate hydrolases"/>
    <property type="match status" value="1"/>
</dbReference>
<feature type="domain" description="TIR" evidence="3">
    <location>
        <begin position="1024"/>
        <end position="1154"/>
    </location>
</feature>
<name>A0ABM9PR92_9FLAO</name>
<dbReference type="PANTHER" id="PTHR46652">
    <property type="entry name" value="LEUCINE-RICH REPEAT AND IQ DOMAIN-CONTAINING PROTEIN 1-RELATED"/>
    <property type="match status" value="1"/>
</dbReference>
<dbReference type="SUPFAM" id="SSF52540">
    <property type="entry name" value="P-loop containing nucleoside triphosphate hydrolases"/>
    <property type="match status" value="1"/>
</dbReference>
<accession>A0ABM9PR92</accession>
<dbReference type="InterPro" id="IPR000157">
    <property type="entry name" value="TIR_dom"/>
</dbReference>
<dbReference type="InterPro" id="IPR050836">
    <property type="entry name" value="SDS22/Internalin_LRR"/>
</dbReference>
<dbReference type="Pfam" id="PF08477">
    <property type="entry name" value="Roc"/>
    <property type="match status" value="1"/>
</dbReference>
<dbReference type="Gene3D" id="3.80.10.10">
    <property type="entry name" value="Ribonuclease Inhibitor"/>
    <property type="match status" value="3"/>
</dbReference>